<dbReference type="STRING" id="1827387.A4S15_09815"/>
<evidence type="ECO:0000256" key="1">
    <source>
        <dbReference type="SAM" id="MobiDB-lite"/>
    </source>
</evidence>
<organism evidence="2 3">
    <name type="scientific">Candidatus Raskinella chloraquaticus</name>
    <dbReference type="NCBI Taxonomy" id="1951219"/>
    <lineage>
        <taxon>Bacteria</taxon>
        <taxon>Pseudomonadati</taxon>
        <taxon>Pseudomonadota</taxon>
        <taxon>Alphaproteobacteria</taxon>
        <taxon>Hyphomicrobiales</taxon>
        <taxon>Phreatobacteraceae</taxon>
        <taxon>Candidatus Raskinella</taxon>
    </lineage>
</organism>
<dbReference type="EMBL" id="LWDL01000017">
    <property type="protein sequence ID" value="OQW51770.1"/>
    <property type="molecule type" value="Genomic_DNA"/>
</dbReference>
<evidence type="ECO:0000313" key="2">
    <source>
        <dbReference type="EMBL" id="OQW51770.1"/>
    </source>
</evidence>
<dbReference type="AlphaFoldDB" id="A0A1W9HWF3"/>
<sequence length="287" mass="31702">MRNMSGHPYPTSRWQARFALIACATALLAGCGGLDRNGQFREDPLENFEQRVIGGALASAGIIPPQREKITYTPRAPLALPPPQAAGRLRPPEDSAEIAAANPNWPVDPDEARKQRIARQRDGLRREQFDDNQIKRLTIEEIEAGRGSGTSSDPNAPRELRFEGGGIVLSREELERGWTKPEEGSGWSLFEVDETVDVRDRVRRERVGEARDYIDQNNGSNSTFEGTLDRIDTSRLDAAKAAKRNSVIDPPTSLRVPAPDSAVGAPSPAPAPNQKDDRPWWQRLLNG</sequence>
<dbReference type="PROSITE" id="PS51257">
    <property type="entry name" value="PROKAR_LIPOPROTEIN"/>
    <property type="match status" value="1"/>
</dbReference>
<name>A0A1W9HWF3_9HYPH</name>
<evidence type="ECO:0000313" key="3">
    <source>
        <dbReference type="Proteomes" id="UP000192872"/>
    </source>
</evidence>
<proteinExistence type="predicted"/>
<feature type="region of interest" description="Disordered" evidence="1">
    <location>
        <begin position="242"/>
        <end position="279"/>
    </location>
</feature>
<comment type="caution">
    <text evidence="2">The sequence shown here is derived from an EMBL/GenBank/DDBJ whole genome shotgun (WGS) entry which is preliminary data.</text>
</comment>
<feature type="compositionally biased region" description="Low complexity" evidence="1">
    <location>
        <begin position="256"/>
        <end position="266"/>
    </location>
</feature>
<protein>
    <submittedName>
        <fullName evidence="2">Uncharacterized protein</fullName>
    </submittedName>
</protein>
<accession>A0A1W9HWF3</accession>
<gene>
    <name evidence="2" type="ORF">A4S15_09815</name>
</gene>
<dbReference type="Proteomes" id="UP000192872">
    <property type="component" value="Unassembled WGS sequence"/>
</dbReference>
<reference evidence="2 3" key="1">
    <citation type="journal article" date="2017" name="Water Res.">
        <title>Comammox in drinking water systems.</title>
        <authorList>
            <person name="Wang Y."/>
            <person name="Ma L."/>
            <person name="Mao Y."/>
            <person name="Jiang X."/>
            <person name="Xia Y."/>
            <person name="Yu K."/>
            <person name="Li B."/>
            <person name="Zhang T."/>
        </authorList>
    </citation>
    <scope>NUCLEOTIDE SEQUENCE [LARGE SCALE GENOMIC DNA]</scope>
    <source>
        <strain evidence="2">SG_bin8</strain>
    </source>
</reference>
<dbReference type="RefSeq" id="WP_376802234.1">
    <property type="nucleotide sequence ID" value="NZ_DBNB01000034.1"/>
</dbReference>